<protein>
    <recommendedName>
        <fullName evidence="3">Phage protein</fullName>
    </recommendedName>
</protein>
<accession>A0A2I1K7F3</accession>
<dbReference type="Pfam" id="PF23857">
    <property type="entry name" value="Phage_TAC_19"/>
    <property type="match status" value="1"/>
</dbReference>
<evidence type="ECO:0008006" key="3">
    <source>
        <dbReference type="Google" id="ProtNLM"/>
    </source>
</evidence>
<dbReference type="EMBL" id="PKGZ01000002">
    <property type="protein sequence ID" value="PKY91561.1"/>
    <property type="molecule type" value="Genomic_DNA"/>
</dbReference>
<organism evidence="1 2">
    <name type="scientific">Aerococcus christensenii</name>
    <dbReference type="NCBI Taxonomy" id="87541"/>
    <lineage>
        <taxon>Bacteria</taxon>
        <taxon>Bacillati</taxon>
        <taxon>Bacillota</taxon>
        <taxon>Bacilli</taxon>
        <taxon>Lactobacillales</taxon>
        <taxon>Aerococcaceae</taxon>
        <taxon>Aerococcus</taxon>
    </lineage>
</organism>
<dbReference type="AlphaFoldDB" id="A0A2I1K7F3"/>
<dbReference type="InterPro" id="IPR057006">
    <property type="entry name" value="Phage_TAC_19"/>
</dbReference>
<proteinExistence type="predicted"/>
<evidence type="ECO:0000313" key="2">
    <source>
        <dbReference type="Proteomes" id="UP000234775"/>
    </source>
</evidence>
<reference evidence="1 2" key="1">
    <citation type="submission" date="2017-12" db="EMBL/GenBank/DDBJ databases">
        <title>Phylogenetic diversity of female urinary microbiome.</title>
        <authorList>
            <person name="Thomas-White K."/>
            <person name="Wolfe A.J."/>
        </authorList>
    </citation>
    <scope>NUCLEOTIDE SEQUENCE [LARGE SCALE GENOMIC DNA]</scope>
    <source>
        <strain evidence="1 2">UMB0844</strain>
    </source>
</reference>
<name>A0A2I1K7F3_9LACT</name>
<comment type="caution">
    <text evidence="1">The sequence shown here is derived from an EMBL/GenBank/DDBJ whole genome shotgun (WGS) entry which is preliminary data.</text>
</comment>
<dbReference type="NCBIfam" id="NF047360">
    <property type="entry name" value="tail_chap_PVL"/>
    <property type="match status" value="1"/>
</dbReference>
<sequence length="130" mass="15642">MELKLIIDGKEKRFKHNKTSLKVIRLANEMYVDMVRQLDNIAKMKLTDEPEDEEVDFEKINEDNLKEFDQYADLVIGYFSNQFTYDELINSPTFKNVSEFYMLGFQIIYELLDKKRENEEENQKKLVKLK</sequence>
<keyword evidence="2" id="KW-1185">Reference proteome</keyword>
<evidence type="ECO:0000313" key="1">
    <source>
        <dbReference type="EMBL" id="PKY91561.1"/>
    </source>
</evidence>
<dbReference type="Proteomes" id="UP000234775">
    <property type="component" value="Unassembled WGS sequence"/>
</dbReference>
<gene>
    <name evidence="1" type="ORF">CYJ27_02480</name>
</gene>
<dbReference type="RefSeq" id="WP_101659776.1">
    <property type="nucleotide sequence ID" value="NZ_CP118095.1"/>
</dbReference>